<proteinExistence type="predicted"/>
<organism evidence="2 3">
    <name type="scientific">Desmophyllum pertusum</name>
    <dbReference type="NCBI Taxonomy" id="174260"/>
    <lineage>
        <taxon>Eukaryota</taxon>
        <taxon>Metazoa</taxon>
        <taxon>Cnidaria</taxon>
        <taxon>Anthozoa</taxon>
        <taxon>Hexacorallia</taxon>
        <taxon>Scleractinia</taxon>
        <taxon>Caryophylliina</taxon>
        <taxon>Caryophylliidae</taxon>
        <taxon>Desmophyllum</taxon>
    </lineage>
</organism>
<evidence type="ECO:0000313" key="2">
    <source>
        <dbReference type="EMBL" id="KAJ7376299.1"/>
    </source>
</evidence>
<name>A0A9W9ZA45_9CNID</name>
<feature type="compositionally biased region" description="Basic and acidic residues" evidence="1">
    <location>
        <begin position="160"/>
        <end position="182"/>
    </location>
</feature>
<keyword evidence="3" id="KW-1185">Reference proteome</keyword>
<comment type="caution">
    <text evidence="2">The sequence shown here is derived from an EMBL/GenBank/DDBJ whole genome shotgun (WGS) entry which is preliminary data.</text>
</comment>
<feature type="region of interest" description="Disordered" evidence="1">
    <location>
        <begin position="38"/>
        <end position="61"/>
    </location>
</feature>
<dbReference type="AlphaFoldDB" id="A0A9W9ZA45"/>
<protein>
    <submittedName>
        <fullName evidence="2">Uncharacterized protein</fullName>
    </submittedName>
</protein>
<dbReference type="EMBL" id="MU826404">
    <property type="protein sequence ID" value="KAJ7376299.1"/>
    <property type="molecule type" value="Genomic_DNA"/>
</dbReference>
<gene>
    <name evidence="2" type="ORF">OS493_035660</name>
</gene>
<sequence>MLPPSGPVMLPAIPQHVVANAAGRCFTRGSLVFFQRAEQKLSKKPRRGEQRGKQSKSRKGTISKFAIHHNPLPTTRVEIGSSAAAADVHQQLWHGGKLVASRKVRTTHMRICCNLGTGNSCSFSDPEIEVLADVEPEEDGQDLDKECKFDHEDAVEEEDISLHDELDVSDDNNDKDSDGDIKSDFEESTEFCTKLILQSAKNTLYSGSSITLLQAVASQFFVVFIKPGHK</sequence>
<reference evidence="2" key="1">
    <citation type="submission" date="2023-01" db="EMBL/GenBank/DDBJ databases">
        <title>Genome assembly of the deep-sea coral Lophelia pertusa.</title>
        <authorList>
            <person name="Herrera S."/>
            <person name="Cordes E."/>
        </authorList>
    </citation>
    <scope>NUCLEOTIDE SEQUENCE</scope>
    <source>
        <strain evidence="2">USNM1676648</strain>
        <tissue evidence="2">Polyp</tissue>
    </source>
</reference>
<accession>A0A9W9ZA45</accession>
<feature type="region of interest" description="Disordered" evidence="1">
    <location>
        <begin position="154"/>
        <end position="182"/>
    </location>
</feature>
<feature type="compositionally biased region" description="Basic and acidic residues" evidence="1">
    <location>
        <begin position="38"/>
        <end position="52"/>
    </location>
</feature>
<evidence type="ECO:0000313" key="3">
    <source>
        <dbReference type="Proteomes" id="UP001163046"/>
    </source>
</evidence>
<dbReference type="Proteomes" id="UP001163046">
    <property type="component" value="Unassembled WGS sequence"/>
</dbReference>
<evidence type="ECO:0000256" key="1">
    <source>
        <dbReference type="SAM" id="MobiDB-lite"/>
    </source>
</evidence>